<feature type="compositionally biased region" description="Polar residues" evidence="1">
    <location>
        <begin position="436"/>
        <end position="460"/>
    </location>
</feature>
<dbReference type="OrthoDB" id="2919059at2759"/>
<accession>A0A550CQE1</accession>
<dbReference type="EMBL" id="VDMD01000003">
    <property type="protein sequence ID" value="TRM67007.1"/>
    <property type="molecule type" value="Genomic_DNA"/>
</dbReference>
<dbReference type="AlphaFoldDB" id="A0A550CQE1"/>
<comment type="caution">
    <text evidence="2">The sequence shown here is derived from an EMBL/GenBank/DDBJ whole genome shotgun (WGS) entry which is preliminary data.</text>
</comment>
<name>A0A550CQE1_9AGAR</name>
<evidence type="ECO:0000256" key="1">
    <source>
        <dbReference type="SAM" id="MobiDB-lite"/>
    </source>
</evidence>
<organism evidence="2 3">
    <name type="scientific">Schizophyllum amplum</name>
    <dbReference type="NCBI Taxonomy" id="97359"/>
    <lineage>
        <taxon>Eukaryota</taxon>
        <taxon>Fungi</taxon>
        <taxon>Dikarya</taxon>
        <taxon>Basidiomycota</taxon>
        <taxon>Agaricomycotina</taxon>
        <taxon>Agaricomycetes</taxon>
        <taxon>Agaricomycetidae</taxon>
        <taxon>Agaricales</taxon>
        <taxon>Schizophyllaceae</taxon>
        <taxon>Schizophyllum</taxon>
    </lineage>
</organism>
<feature type="compositionally biased region" description="Basic and acidic residues" evidence="1">
    <location>
        <begin position="1137"/>
        <end position="1147"/>
    </location>
</feature>
<proteinExistence type="predicted"/>
<reference evidence="2 3" key="1">
    <citation type="journal article" date="2019" name="New Phytol.">
        <title>Comparative genomics reveals unique wood-decay strategies and fruiting body development in the Schizophyllaceae.</title>
        <authorList>
            <person name="Almasi E."/>
            <person name="Sahu N."/>
            <person name="Krizsan K."/>
            <person name="Balint B."/>
            <person name="Kovacs G.M."/>
            <person name="Kiss B."/>
            <person name="Cseklye J."/>
            <person name="Drula E."/>
            <person name="Henrissat B."/>
            <person name="Nagy I."/>
            <person name="Chovatia M."/>
            <person name="Adam C."/>
            <person name="LaButti K."/>
            <person name="Lipzen A."/>
            <person name="Riley R."/>
            <person name="Grigoriev I.V."/>
            <person name="Nagy L.G."/>
        </authorList>
    </citation>
    <scope>NUCLEOTIDE SEQUENCE [LARGE SCALE GENOMIC DNA]</scope>
    <source>
        <strain evidence="2 3">NL-1724</strain>
    </source>
</reference>
<feature type="region of interest" description="Disordered" evidence="1">
    <location>
        <begin position="898"/>
        <end position="939"/>
    </location>
</feature>
<evidence type="ECO:0000313" key="2">
    <source>
        <dbReference type="EMBL" id="TRM67007.1"/>
    </source>
</evidence>
<dbReference type="Proteomes" id="UP000320762">
    <property type="component" value="Unassembled WGS sequence"/>
</dbReference>
<feature type="region of interest" description="Disordered" evidence="1">
    <location>
        <begin position="835"/>
        <end position="861"/>
    </location>
</feature>
<gene>
    <name evidence="2" type="ORF">BD626DRAFT_484457</name>
</gene>
<protein>
    <submittedName>
        <fullName evidence="2">Uncharacterized protein</fullName>
    </submittedName>
</protein>
<keyword evidence="3" id="KW-1185">Reference proteome</keyword>
<feature type="region of interest" description="Disordered" evidence="1">
    <location>
        <begin position="1137"/>
        <end position="1164"/>
    </location>
</feature>
<feature type="region of interest" description="Disordered" evidence="1">
    <location>
        <begin position="436"/>
        <end position="473"/>
    </location>
</feature>
<sequence length="1164" mass="128580">MGSEFTFRMPNGVFITPHIIDSSNFWPLPVAGIGDALKHVAENAEQASMRTTRTTSADLDRATVVALEDGFHRMQERLEIENDSCFEILGREPKRMILGPLVGRILEALLSDVYINWDTKYARAVHPCCSKLSAARILPSYGRATSIVTRPVCLFDSSTVAQDGEVPQVLGKAKTSDYDMLMTEDRPVHDDHSDVQPSTPPIRSQCEASDSDLYEAGTWITPDHELHPFAHAHLLLPRRPHASVPFPIVCIAPRDEIYEVLSSALFQRRIFGVEEPILGFTFEPFECYLQLVVAWLSPQTVNGHDCVQVHVAHAVSPTNSLSPHLAAERPSLDLDLGIFDVSSSAGATGLATFLFKRRHDFADSCRTAQLRAPLVQDALLSSNFAPWRVDRMEDDRTENDSEFGPHDRVEQWLPGCRVALVNDHLDDTYVSQSTSAFGTPSCSSDMSNSSVRPSAPTSQVDLPGNFQGDRNTTSLAWPSSLQHISPEFPFESMFKDISEALQLRLIGIDDIAWQQGEIRQWQDSKHHSMVDDVVGSFFTARAEDVAEDKVGDVLDGSTEGEDGSENPNIFCTGPEAKCYNSKLCEEDYHAYLEFRTEIKVEQAIRTANAEFIPPLLPMGDDQLNSFRKVLPQVRAAAAEAFEKRRHQAVLNEADCRLAWDKILSAVFSGAVLEKDDHDARVGYFLERRLQTSQNDFWNRVCNLKGKAFNKAMDAQVQLLQQRLPASTVKTPDERYPGRGVDEVATSLRETFVGAYNEAAEALETLVSNRNTERTLAAATWFSNSSLDGLQARVLKHHEYSTSDGAIVLAIPDVFPSNHRNLAKAFCPVKGFYDQDKAGQPDSAEGEPEENKSPAVSTTTMPPVVTRDAAGSMHALLISARQAAESLLRGYGMLENQTGKIPAARGGESSATAHTGEPAQAKSVPASKKTDAAGKGKSSSPSKQLVVKRLAILFAILLVEFKKGLVSPLQGINQAIHYIEDSVYNLNAAGIQNFPVFAIAAVGFKARLLTAWGELRKDDNENDLLVVRLADTNCPQWDICNCSEAFRLAIFLIHVRDVWSKKLAARFTEEKEQYRLDWEAIHSEDSKLSGRFSWRMEDQKQGQACKELQAKVDAEVAKATALKVELIEKMKAKAEAKAEAKAKAKAKAEAQAQAQAKAKTKAKVR</sequence>
<evidence type="ECO:0000313" key="3">
    <source>
        <dbReference type="Proteomes" id="UP000320762"/>
    </source>
</evidence>